<keyword evidence="7" id="KW-1185">Reference proteome</keyword>
<gene>
    <name evidence="6" type="ORF">FB388_1095</name>
</gene>
<evidence type="ECO:0000256" key="3">
    <source>
        <dbReference type="ARBA" id="ARBA00023163"/>
    </source>
</evidence>
<dbReference type="RefSeq" id="WP_142097728.1">
    <property type="nucleotide sequence ID" value="NZ_VFPH01000001.1"/>
</dbReference>
<sequence length="191" mass="21468">MPRWEQGSADRLTKAALELFEERGFENTSVVEIADRARVTTRTFFRYFPDKSEVLFAESDRIRAALVQAILDAPDVTEPLQVVTTILAEFDWSVPGIELQRRRHAVIAASPGLLERELIKQNDIAVEFIEALRRRGVEENAARLATRVGIQVFATAYAQWVERDDSADLRKLTDAAMDLLQALVPASRSVG</sequence>
<dbReference type="PROSITE" id="PS50977">
    <property type="entry name" value="HTH_TETR_2"/>
    <property type="match status" value="1"/>
</dbReference>
<dbReference type="Gene3D" id="1.10.357.10">
    <property type="entry name" value="Tetracycline Repressor, domain 2"/>
    <property type="match status" value="1"/>
</dbReference>
<dbReference type="InterPro" id="IPR023772">
    <property type="entry name" value="DNA-bd_HTH_TetR-type_CS"/>
</dbReference>
<evidence type="ECO:0000313" key="7">
    <source>
        <dbReference type="Proteomes" id="UP000319818"/>
    </source>
</evidence>
<dbReference type="PROSITE" id="PS01081">
    <property type="entry name" value="HTH_TETR_1"/>
    <property type="match status" value="1"/>
</dbReference>
<dbReference type="InterPro" id="IPR001647">
    <property type="entry name" value="HTH_TetR"/>
</dbReference>
<evidence type="ECO:0000256" key="4">
    <source>
        <dbReference type="PROSITE-ProRule" id="PRU00335"/>
    </source>
</evidence>
<proteinExistence type="predicted"/>
<accession>A0A543GCC8</accession>
<comment type="caution">
    <text evidence="6">The sequence shown here is derived from an EMBL/GenBank/DDBJ whole genome shotgun (WGS) entry which is preliminary data.</text>
</comment>
<dbReference type="GO" id="GO:0003700">
    <property type="term" value="F:DNA-binding transcription factor activity"/>
    <property type="evidence" value="ECO:0007669"/>
    <property type="project" value="TreeGrafter"/>
</dbReference>
<dbReference type="InterPro" id="IPR050109">
    <property type="entry name" value="HTH-type_TetR-like_transc_reg"/>
</dbReference>
<feature type="DNA-binding region" description="H-T-H motif" evidence="4">
    <location>
        <begin position="29"/>
        <end position="48"/>
    </location>
</feature>
<evidence type="ECO:0000256" key="1">
    <source>
        <dbReference type="ARBA" id="ARBA00023015"/>
    </source>
</evidence>
<evidence type="ECO:0000256" key="2">
    <source>
        <dbReference type="ARBA" id="ARBA00023125"/>
    </source>
</evidence>
<evidence type="ECO:0000259" key="5">
    <source>
        <dbReference type="PROSITE" id="PS50977"/>
    </source>
</evidence>
<dbReference type="AlphaFoldDB" id="A0A543GCC8"/>
<dbReference type="OrthoDB" id="4746440at2"/>
<protein>
    <submittedName>
        <fullName evidence="6">TetR family transcriptional regulator</fullName>
    </submittedName>
</protein>
<feature type="domain" description="HTH tetR-type" evidence="5">
    <location>
        <begin position="6"/>
        <end position="66"/>
    </location>
</feature>
<dbReference type="PRINTS" id="PR00455">
    <property type="entry name" value="HTHTETR"/>
</dbReference>
<dbReference type="GO" id="GO:0000976">
    <property type="term" value="F:transcription cis-regulatory region binding"/>
    <property type="evidence" value="ECO:0007669"/>
    <property type="project" value="TreeGrafter"/>
</dbReference>
<dbReference type="InterPro" id="IPR009057">
    <property type="entry name" value="Homeodomain-like_sf"/>
</dbReference>
<evidence type="ECO:0000313" key="6">
    <source>
        <dbReference type="EMBL" id="TQM43745.1"/>
    </source>
</evidence>
<reference evidence="6 7" key="1">
    <citation type="submission" date="2019-06" db="EMBL/GenBank/DDBJ databases">
        <title>Sequencing the genomes of 1000 actinobacteria strains.</title>
        <authorList>
            <person name="Klenk H.-P."/>
        </authorList>
    </citation>
    <scope>NUCLEOTIDE SEQUENCE [LARGE SCALE GENOMIC DNA]</scope>
    <source>
        <strain evidence="6 7">DSM 45511</strain>
    </source>
</reference>
<dbReference type="PANTHER" id="PTHR30055">
    <property type="entry name" value="HTH-TYPE TRANSCRIPTIONAL REGULATOR RUTR"/>
    <property type="match status" value="1"/>
</dbReference>
<dbReference type="EMBL" id="VFPH01000001">
    <property type="protein sequence ID" value="TQM43745.1"/>
    <property type="molecule type" value="Genomic_DNA"/>
</dbReference>
<dbReference type="PANTHER" id="PTHR30055:SF238">
    <property type="entry name" value="MYCOFACTOCIN BIOSYNTHESIS TRANSCRIPTIONAL REGULATOR MFTR-RELATED"/>
    <property type="match status" value="1"/>
</dbReference>
<organism evidence="6 7">
    <name type="scientific">Pseudonocardia cypriaca</name>
    <dbReference type="NCBI Taxonomy" id="882449"/>
    <lineage>
        <taxon>Bacteria</taxon>
        <taxon>Bacillati</taxon>
        <taxon>Actinomycetota</taxon>
        <taxon>Actinomycetes</taxon>
        <taxon>Pseudonocardiales</taxon>
        <taxon>Pseudonocardiaceae</taxon>
        <taxon>Pseudonocardia</taxon>
    </lineage>
</organism>
<keyword evidence="3" id="KW-0804">Transcription</keyword>
<dbReference type="SUPFAM" id="SSF46689">
    <property type="entry name" value="Homeodomain-like"/>
    <property type="match status" value="1"/>
</dbReference>
<keyword evidence="1" id="KW-0805">Transcription regulation</keyword>
<dbReference type="Pfam" id="PF00440">
    <property type="entry name" value="TetR_N"/>
    <property type="match status" value="1"/>
</dbReference>
<dbReference type="Proteomes" id="UP000319818">
    <property type="component" value="Unassembled WGS sequence"/>
</dbReference>
<keyword evidence="2 4" id="KW-0238">DNA-binding</keyword>
<name>A0A543GCC8_9PSEU</name>